<proteinExistence type="predicted"/>
<gene>
    <name evidence="10" type="ORF">PY17X_0107700</name>
    <name evidence="9" type="ORF">PYYM_0107100</name>
</gene>
<dbReference type="Gene3D" id="2.170.210.20">
    <property type="entry name" value="Spindle assembly abnormal protein 6, N-terminal domain"/>
    <property type="match status" value="1"/>
</dbReference>
<dbReference type="VEuPathDB" id="PlasmoDB:PY01398"/>
<dbReference type="KEGG" id="pyo:PY17X_0107700"/>
<dbReference type="Proteomes" id="UP000072874">
    <property type="component" value="Chromosome 1"/>
</dbReference>
<reference evidence="10" key="4">
    <citation type="submission" date="2019-05" db="EMBL/GenBank/DDBJ databases">
        <authorList>
            <consortium name="Pathogen Informatics"/>
        </authorList>
    </citation>
    <scope>NUCLEOTIDE SEQUENCE</scope>
    <source>
        <strain evidence="10">17X</strain>
    </source>
</reference>
<evidence type="ECO:0000256" key="6">
    <source>
        <dbReference type="SAM" id="Coils"/>
    </source>
</evidence>
<accession>A0A077XZ58</accession>
<dbReference type="InterPro" id="IPR032396">
    <property type="entry name" value="SAS-6_N"/>
</dbReference>
<evidence type="ECO:0000313" key="12">
    <source>
        <dbReference type="Proteomes" id="UP000072904"/>
    </source>
</evidence>
<feature type="coiled-coil region" evidence="6">
    <location>
        <begin position="380"/>
        <end position="486"/>
    </location>
</feature>
<keyword evidence="4" id="KW-0206">Cytoskeleton</keyword>
<feature type="compositionally biased region" description="Low complexity" evidence="7">
    <location>
        <begin position="55"/>
        <end position="71"/>
    </location>
</feature>
<dbReference type="AlphaFoldDB" id="A0A077XZ58"/>
<keyword evidence="5" id="KW-0131">Cell cycle</keyword>
<reference evidence="11 12" key="1">
    <citation type="journal article" date="2014" name="BMC Biol.">
        <title>A comprehensive evaluation of rodent malaria parasite genomes and gene expression.</title>
        <authorList>
            <person name="Otto T.D."/>
            <person name="Bohme U."/>
            <person name="Jackson A.P."/>
            <person name="Hunt M."/>
            <person name="Franke-Fayard B."/>
            <person name="Hoeijmakers W.A."/>
            <person name="Religa A.A."/>
            <person name="Robertson L."/>
            <person name="Sanders M."/>
            <person name="Ogun S.A."/>
            <person name="Cunningham D."/>
            <person name="Erhart A."/>
            <person name="Billker O."/>
            <person name="Khan S.M."/>
            <person name="Stunnenberg H.G."/>
            <person name="Langhorne J."/>
            <person name="Holder A.A."/>
            <person name="Waters A.P."/>
            <person name="Newbold C.I."/>
            <person name="Pain A."/>
            <person name="Berriman M."/>
            <person name="Janse C.J."/>
        </authorList>
    </citation>
    <scope>NUCLEOTIDE SEQUENCE [LARGE SCALE GENOMIC DNA]</scope>
    <source>
        <strain evidence="10 11">17X</strain>
        <strain evidence="9 12">YM</strain>
    </source>
</reference>
<protein>
    <submittedName>
        <fullName evidence="10">Spindle assembly abnormal protein 6, putative</fullName>
    </submittedName>
</protein>
<evidence type="ECO:0000256" key="3">
    <source>
        <dbReference type="ARBA" id="ARBA00023054"/>
    </source>
</evidence>
<dbReference type="PANTHER" id="PTHR44281:SF2">
    <property type="entry name" value="SPINDLE ASSEMBLY ABNORMAL PROTEIN 6 HOMOLOG"/>
    <property type="match status" value="1"/>
</dbReference>
<dbReference type="InterPro" id="IPR038558">
    <property type="entry name" value="SAS-6_N_sf"/>
</dbReference>
<comment type="subcellular location">
    <subcellularLocation>
        <location evidence="1">Cytoplasm</location>
        <location evidence="1">Cytoskeleton</location>
        <location evidence="1">Microtubule organizing center</location>
        <location evidence="1">Centrosome</location>
    </subcellularLocation>
</comment>
<evidence type="ECO:0000259" key="8">
    <source>
        <dbReference type="Pfam" id="PF16531"/>
    </source>
</evidence>
<dbReference type="VEuPathDB" id="PlasmoDB:Py17XNL_000104738"/>
<dbReference type="GO" id="GO:0005813">
    <property type="term" value="C:centrosome"/>
    <property type="evidence" value="ECO:0007669"/>
    <property type="project" value="UniProtKB-SubCell"/>
</dbReference>
<reference evidence="9" key="3">
    <citation type="submission" date="2014-05" db="EMBL/GenBank/DDBJ databases">
        <authorList>
            <person name="Aslett A.Martin."/>
            <person name="De Silva Nishadi"/>
        </authorList>
    </citation>
    <scope>NUCLEOTIDE SEQUENCE</scope>
    <source>
        <strain evidence="9">YM</strain>
    </source>
</reference>
<evidence type="ECO:0000256" key="5">
    <source>
        <dbReference type="ARBA" id="ARBA00023306"/>
    </source>
</evidence>
<reference evidence="10" key="2">
    <citation type="submission" date="2014-05" db="EMBL/GenBank/DDBJ databases">
        <authorList>
            <person name="Aslett M.A."/>
            <person name="De Silva N."/>
        </authorList>
    </citation>
    <scope>NUCLEOTIDE SEQUENCE</scope>
    <source>
        <strain evidence="10">17X</strain>
    </source>
</reference>
<dbReference type="Proteomes" id="UP000072904">
    <property type="component" value="Chromosome 1"/>
</dbReference>
<dbReference type="VEuPathDB" id="PlasmoDB:PY17X_0107700"/>
<evidence type="ECO:0000313" key="9">
    <source>
        <dbReference type="EMBL" id="CDU15906.1"/>
    </source>
</evidence>
<feature type="region of interest" description="Disordered" evidence="7">
    <location>
        <begin position="50"/>
        <end position="71"/>
    </location>
</feature>
<evidence type="ECO:0000313" key="11">
    <source>
        <dbReference type="Proteomes" id="UP000072874"/>
    </source>
</evidence>
<evidence type="ECO:0000256" key="2">
    <source>
        <dbReference type="ARBA" id="ARBA00022490"/>
    </source>
</evidence>
<organism evidence="9 12">
    <name type="scientific">Plasmodium yoelii</name>
    <dbReference type="NCBI Taxonomy" id="5861"/>
    <lineage>
        <taxon>Eukaryota</taxon>
        <taxon>Sar</taxon>
        <taxon>Alveolata</taxon>
        <taxon>Apicomplexa</taxon>
        <taxon>Aconoidasida</taxon>
        <taxon>Haemosporida</taxon>
        <taxon>Plasmodiidae</taxon>
        <taxon>Plasmodium</taxon>
        <taxon>Plasmodium (Vinckeia)</taxon>
    </lineage>
</organism>
<feature type="coiled-coil region" evidence="6">
    <location>
        <begin position="529"/>
        <end position="647"/>
    </location>
</feature>
<dbReference type="OrthoDB" id="49058at2759"/>
<dbReference type="GeneID" id="3801704"/>
<keyword evidence="3 6" id="KW-0175">Coiled coil</keyword>
<dbReference type="RefSeq" id="XP_022811246.1">
    <property type="nucleotide sequence ID" value="XM_022957824.1"/>
</dbReference>
<dbReference type="CDD" id="cd10142">
    <property type="entry name" value="HD_SAS6_N"/>
    <property type="match status" value="1"/>
</dbReference>
<dbReference type="EMBL" id="LM993655">
    <property type="protein sequence ID" value="VTZ71501.1"/>
    <property type="molecule type" value="Genomic_DNA"/>
</dbReference>
<evidence type="ECO:0000313" key="10">
    <source>
        <dbReference type="EMBL" id="VTZ71501.1"/>
    </source>
</evidence>
<dbReference type="EMBL" id="LK934629">
    <property type="protein sequence ID" value="CDU15906.1"/>
    <property type="molecule type" value="Genomic_DNA"/>
</dbReference>
<feature type="domain" description="Spindle assembly abnormal protein 6 N-terminal" evidence="8">
    <location>
        <begin position="170"/>
        <end position="276"/>
    </location>
</feature>
<sequence length="756" mass="87721">MNSTHNYIEYSFSNVDNLDMNKCVANNCIESVYSYDDVNEKRDCIINKTTTISDSNNSNSNSNSSNSNSSSVVKPIYTGNINVVEIDYVQGIIKNNYDDINVGEKNGIINRNRNTDDVLTIVECGKGGNINGNRNQNRNICMNQNISNLKLCNNLDMSFIYNTYDKNGLLYCKKIKFHVKGDNINDHITPLVVKINTLKNNMGKQYMRLELSDDKNESFFYYLDLFEENYENIKKEQKLVINFNLFPFKFIDLLEECVLENEQCEDIEDQRLNAVLILENIVKEVNTKGYGRDGYISSYINNNNDNKFSGSTYEKGVLNLVEINQFKELTHLSLVLKKADNENVIKYLCNNIKYIKEYSEHVIKKLNEEIINNNNNCIEIKTLQKTIENMDIKIKNIKCNFNHTMNNEIQNLKEDHQKIIERKEEMFILEKNELKKDVEILKQKCNEYNEINKNNEENIIHLNSKINKLINEIKEKNDYLSKLTKEKEIIECEKCKLEKDNNYFTIELNNLKTKYEKECENNISNNTSYESIKINNNNLESELKKYKDRNGKLEKEINIAIDEINKGNDIITKLQTQLKKIKDKLKNKTLEYNNLEKNHSQNMIEMTKIQSQLSEIQIKLSEKEASESNLRRDVDTLQRKNDELVKDLNISREVNLRLNKEVANNNLDIYSVKMNNIGAAPTISTGTNFQVDTNLLDKDLFTKLKANLKNSSGMGYTPTYTSDSNMANLNLISGKIDALDINDRYNKPVKFIPPGI</sequence>
<evidence type="ECO:0000256" key="1">
    <source>
        <dbReference type="ARBA" id="ARBA00004300"/>
    </source>
</evidence>
<dbReference type="OMA" id="KQYMRLE"/>
<dbReference type="VEuPathDB" id="PlasmoDB:PYYM_0107100"/>
<keyword evidence="2" id="KW-0963">Cytoplasm</keyword>
<evidence type="ECO:0000256" key="4">
    <source>
        <dbReference type="ARBA" id="ARBA00023212"/>
    </source>
</evidence>
<dbReference type="Pfam" id="PF16531">
    <property type="entry name" value="SAS-6_N"/>
    <property type="match status" value="1"/>
</dbReference>
<dbReference type="PANTHER" id="PTHR44281">
    <property type="entry name" value="SPINDLE ASSEMBLY ABNORMAL PROTEIN 6 HOMOLOG"/>
    <property type="match status" value="1"/>
</dbReference>
<evidence type="ECO:0000256" key="7">
    <source>
        <dbReference type="SAM" id="MobiDB-lite"/>
    </source>
</evidence>
<name>A0A077XZ58_PLAYE</name>